<evidence type="ECO:0000313" key="3">
    <source>
        <dbReference type="EMBL" id="TPD57735.1"/>
    </source>
</evidence>
<evidence type="ECO:0000313" key="4">
    <source>
        <dbReference type="Proteomes" id="UP000319148"/>
    </source>
</evidence>
<comment type="caution">
    <text evidence="3">The sequence shown here is derived from an EMBL/GenBank/DDBJ whole genome shotgun (WGS) entry which is preliminary data.</text>
</comment>
<accession>A0A501PBY8</accession>
<dbReference type="Pfam" id="PF23666">
    <property type="entry name" value="Rcc01698_C"/>
    <property type="match status" value="1"/>
</dbReference>
<dbReference type="OrthoDB" id="8445115at2"/>
<dbReference type="Proteomes" id="UP000319148">
    <property type="component" value="Unassembled WGS sequence"/>
</dbReference>
<evidence type="ECO:0000259" key="1">
    <source>
        <dbReference type="Pfam" id="PF13550"/>
    </source>
</evidence>
<dbReference type="RefSeq" id="WP_139942051.1">
    <property type="nucleotide sequence ID" value="NZ_JBHSYP010000005.1"/>
</dbReference>
<keyword evidence="4" id="KW-1185">Reference proteome</keyword>
<reference evidence="4" key="1">
    <citation type="submission" date="2019-06" db="EMBL/GenBank/DDBJ databases">
        <title>The complete genome of Emcibacter congregatus ZYLT.</title>
        <authorList>
            <person name="Zhao Z."/>
        </authorList>
    </citation>
    <scope>NUCLEOTIDE SEQUENCE [LARGE SCALE GENOMIC DNA]</scope>
    <source>
        <strain evidence="4">MCCC 1A06723</strain>
    </source>
</reference>
<dbReference type="EMBL" id="VFIY01000018">
    <property type="protein sequence ID" value="TPD57735.1"/>
    <property type="molecule type" value="Genomic_DNA"/>
</dbReference>
<gene>
    <name evidence="3" type="ORF">FIV46_16670</name>
</gene>
<dbReference type="AlphaFoldDB" id="A0A501PBY8"/>
<protein>
    <submittedName>
        <fullName evidence="3">Uncharacterized protein</fullName>
    </submittedName>
</protein>
<feature type="domain" description="Rcc01698-like C-terminal" evidence="2">
    <location>
        <begin position="503"/>
        <end position="598"/>
    </location>
</feature>
<dbReference type="InterPro" id="IPR032876">
    <property type="entry name" value="J_dom"/>
</dbReference>
<feature type="domain" description="Tip attachment protein J" evidence="1">
    <location>
        <begin position="244"/>
        <end position="406"/>
    </location>
</feature>
<proteinExistence type="predicted"/>
<name>A0A501PBY8_9PROT</name>
<dbReference type="Pfam" id="PF13550">
    <property type="entry name" value="Phage-tail_3"/>
    <property type="match status" value="1"/>
</dbReference>
<dbReference type="InterPro" id="IPR056490">
    <property type="entry name" value="Rcc01698_C"/>
</dbReference>
<organism evidence="3 4">
    <name type="scientific">Emcibacter nanhaiensis</name>
    <dbReference type="NCBI Taxonomy" id="1505037"/>
    <lineage>
        <taxon>Bacteria</taxon>
        <taxon>Pseudomonadati</taxon>
        <taxon>Pseudomonadota</taxon>
        <taxon>Alphaproteobacteria</taxon>
        <taxon>Emcibacterales</taxon>
        <taxon>Emcibacteraceae</taxon>
        <taxon>Emcibacter</taxon>
    </lineage>
</organism>
<sequence length="752" mass="80793">MATLLLSAVGTMIAGPFGGIAGALAGRSVDAYLFGSHSSRTVEGARLSDLSVQTASYGEAVPLVFGTMRLSGNLIWSAGLSETRHEDSETVGGKGSSQTVTTVSYTYSASFAVGLSARQVSSIGRIWADGKLLRDAGGQVATGGKVRLYTGLADQDPDPLLEAEDGLDNATAFRGLAYVMFEDLELAEYANRIPNLTFEIIADEGGTLPLAKLVEEVCELAGLSQVEATGLDGEVNGYVLSGQFRPRDVLEDLAELYDFDMVEQDGVLICRSLGRDVEEEITGEVLLRTESGEGQAPLQIVRAQELDLPREIAVSYLDSGRDYQTGLQRAFRQTGRSEVAEQKFAPLVLTSVEAKTQAEALLDNRWRRREKLSFDLPPGYCHLSPGDVVHLSRGNSNYTVMILETELSGQGLHCLAVRDGESLPVREVAAETGGFPGQQIVPLADSRLLLVDVPALDDEEQQAVCLLAAVNADAAGYWPGAALYLSRDGSGSPDKLASSAMPAVTGVTENKLAPGPACFPDQASRLLVRLDHAADVLENRTWPDVLNGANLAIIGGEVIQFTSASLMEPGLYELSGLLRGRRGTEDRIAGHEIGAPFILVSRTSLVPLQLLLSDMGQELSFGARTFGQSLEDIQYQVRTVEGRSLKPFSPVHVRGTRDSLGNLDINWIRRSRFGGAWRDGQDVPLGEAFEKYAVEILKNGDVIRTLECGDPRVIYEAGQQLADFGEIPAEISTRIYQISDKAGRGIPAEATL</sequence>
<evidence type="ECO:0000259" key="2">
    <source>
        <dbReference type="Pfam" id="PF23666"/>
    </source>
</evidence>